<proteinExistence type="predicted"/>
<dbReference type="HOGENOM" id="CLU_046519_1_1_5"/>
<comment type="caution">
    <text evidence="1">The sequence shown here is derived from an EMBL/GenBank/DDBJ whole genome shotgun (WGS) entry which is preliminary data.</text>
</comment>
<name>C4WGC6_9HYPH</name>
<evidence type="ECO:0008006" key="3">
    <source>
        <dbReference type="Google" id="ProtNLM"/>
    </source>
</evidence>
<organism evidence="1 2">
    <name type="scientific">Brucella intermedia LMG 3301</name>
    <dbReference type="NCBI Taxonomy" id="641118"/>
    <lineage>
        <taxon>Bacteria</taxon>
        <taxon>Pseudomonadati</taxon>
        <taxon>Pseudomonadota</taxon>
        <taxon>Alphaproteobacteria</taxon>
        <taxon>Hyphomicrobiales</taxon>
        <taxon>Brucellaceae</taxon>
        <taxon>Brucella/Ochrobactrum group</taxon>
        <taxon>Brucella</taxon>
    </lineage>
</organism>
<dbReference type="InterPro" id="IPR036520">
    <property type="entry name" value="UPF0759_sf"/>
</dbReference>
<dbReference type="PANTHER" id="PTHR30348:SF4">
    <property type="entry name" value="DUF72 DOMAIN-CONTAINING PROTEIN"/>
    <property type="match status" value="1"/>
</dbReference>
<gene>
    <name evidence="1" type="ORF">OINT_1001863</name>
</gene>
<dbReference type="Proteomes" id="UP000004386">
    <property type="component" value="Unassembled WGS sequence"/>
</dbReference>
<dbReference type="SUPFAM" id="SSF117396">
    <property type="entry name" value="TM1631-like"/>
    <property type="match status" value="1"/>
</dbReference>
<evidence type="ECO:0000313" key="2">
    <source>
        <dbReference type="Proteomes" id="UP000004386"/>
    </source>
</evidence>
<dbReference type="Pfam" id="PF01904">
    <property type="entry name" value="DUF72"/>
    <property type="match status" value="1"/>
</dbReference>
<dbReference type="EMBL" id="ACQA01000001">
    <property type="protein sequence ID" value="EEQ96433.1"/>
    <property type="molecule type" value="Genomic_DNA"/>
</dbReference>
<evidence type="ECO:0000313" key="1">
    <source>
        <dbReference type="EMBL" id="EEQ96433.1"/>
    </source>
</evidence>
<reference evidence="1 2" key="1">
    <citation type="submission" date="2009-05" db="EMBL/GenBank/DDBJ databases">
        <authorList>
            <person name="Setubal J.C."/>
            <person name="Boyle S."/>
            <person name="Crasta O.R."/>
            <person name="Gillespie J.J."/>
            <person name="Kenyon R.W."/>
            <person name="Lu J."/>
            <person name="Mane S."/>
            <person name="Nagrani S."/>
            <person name="Shallom J.M."/>
            <person name="Shallom S."/>
            <person name="Shukla M."/>
            <person name="Snyder E.E."/>
            <person name="Sobral B.W."/>
            <person name="Wattam A.R."/>
            <person name="Will R."/>
            <person name="Williams K."/>
            <person name="Yoo H."/>
            <person name="Munk C."/>
            <person name="Tapia R."/>
            <person name="Green L."/>
            <person name="Rogers Y."/>
            <person name="Detter J.C."/>
            <person name="Bruce D."/>
            <person name="Brettin T.S."/>
            <person name="Tsolis R."/>
        </authorList>
    </citation>
    <scope>NUCLEOTIDE SEQUENCE [LARGE SCALE GENOMIC DNA]</scope>
    <source>
        <strain evidence="1 2">LMG 3301</strain>
    </source>
</reference>
<sequence length="284" mass="32031">MTKQYELMMHRYGGKAMAREKTGEIRIGIGGWAYEPWDESFYPEKLPKKRQLEYASSKLTSIEINSTYYGPQKPATFAKWHDETPDGFVFSLKAPRFSTNRRVLAEAGESIEKFMTGGMMELKDKLGVVNWQFMGTKKFDPVDFEAFLKLLPKRVDGRDVRHAVEVRHDSFNSPEFIALLREYGVAVVIAGDSDFPQFADMTAPFAYFRIMGTKESQPGGYGKGELDQWAARAKAVAAGELAEGLKTVTPPVADYIARDVYLYVISGYKAHNPHAAMALIERIK</sequence>
<protein>
    <recommendedName>
        <fullName evidence="3">DUF72 domain-containing protein</fullName>
    </recommendedName>
</protein>
<accession>C4WGC6</accession>
<dbReference type="InterPro" id="IPR002763">
    <property type="entry name" value="DUF72"/>
</dbReference>
<dbReference type="Gene3D" id="3.20.20.410">
    <property type="entry name" value="Protein of unknown function UPF0759"/>
    <property type="match status" value="1"/>
</dbReference>
<dbReference type="PANTHER" id="PTHR30348">
    <property type="entry name" value="UNCHARACTERIZED PROTEIN YECE"/>
    <property type="match status" value="1"/>
</dbReference>
<dbReference type="AlphaFoldDB" id="C4WGC6"/>